<dbReference type="PANTHER" id="PTHR23020">
    <property type="entry name" value="UNCHARACTERIZED NUCLEAR HORMONE RECEPTOR-RELATED"/>
    <property type="match status" value="1"/>
</dbReference>
<dbReference type="Pfam" id="PF07914">
    <property type="entry name" value="DUF1679"/>
    <property type="match status" value="1"/>
</dbReference>
<dbReference type="InterPro" id="IPR011009">
    <property type="entry name" value="Kinase-like_dom_sf"/>
</dbReference>
<evidence type="ECO:0000313" key="2">
    <source>
        <dbReference type="Proteomes" id="UP000887575"/>
    </source>
</evidence>
<accession>A0AAF3EN70</accession>
<dbReference type="WBParaSite" id="MBELARI_LOCUS15493">
    <property type="protein sequence ID" value="MBELARI_LOCUS15493"/>
    <property type="gene ID" value="MBELARI_LOCUS15493"/>
</dbReference>
<sequence>MTDIFDDGLGILGTHVTWQLVESSLQKGLKIGARFGANRSAQSIADGVGYSSIIALVDADWIGDEKAIAELPKRFIVKIASLIQGKRVRDEKLLETPLDEGDEYLREWAKLIRGIHNTECEVFDQINEAKNTEHLSLPKVWFTKKFSSPSDNVGFIIMEYLEEVKHYHLHDNLRIDQLKQVLREITKIQAFFINEKIVYGEDLRQGHAQKFYAHLLPKEKFKMIFVGLKHLGVDRLAELADGMLGKFDEIYDLDRLDALHHPEKSGMSGVLCHGDMWATNFLLDKTTEDLRFLIDFQMAHLGNPIDDLLRAFILGLSGEIRRKYEQELLEFYHSCLNSQLRDSQAPFSIEQLKSEYRAYFPLAALCNTAMLGPVLMFSMNKIKNETQKGEMMTKVFEKMIAIYEDTLEILGN</sequence>
<reference evidence="3" key="1">
    <citation type="submission" date="2024-02" db="UniProtKB">
        <authorList>
            <consortium name="WormBaseParasite"/>
        </authorList>
    </citation>
    <scope>IDENTIFICATION</scope>
</reference>
<proteinExistence type="predicted"/>
<organism evidence="2 3">
    <name type="scientific">Mesorhabditis belari</name>
    <dbReference type="NCBI Taxonomy" id="2138241"/>
    <lineage>
        <taxon>Eukaryota</taxon>
        <taxon>Metazoa</taxon>
        <taxon>Ecdysozoa</taxon>
        <taxon>Nematoda</taxon>
        <taxon>Chromadorea</taxon>
        <taxon>Rhabditida</taxon>
        <taxon>Rhabditina</taxon>
        <taxon>Rhabditomorpha</taxon>
        <taxon>Rhabditoidea</taxon>
        <taxon>Rhabditidae</taxon>
        <taxon>Mesorhabditinae</taxon>
        <taxon>Mesorhabditis</taxon>
    </lineage>
</organism>
<dbReference type="PANTHER" id="PTHR23020:SF8">
    <property type="entry name" value="CHK KINASE-LIKE DOMAIN-CONTAINING PROTEIN"/>
    <property type="match status" value="1"/>
</dbReference>
<dbReference type="SMART" id="SM00587">
    <property type="entry name" value="CHK"/>
    <property type="match status" value="1"/>
</dbReference>
<dbReference type="Gene3D" id="3.90.1200.10">
    <property type="match status" value="1"/>
</dbReference>
<dbReference type="InterPro" id="IPR015897">
    <property type="entry name" value="CHK_kinase-like"/>
</dbReference>
<dbReference type="InterPro" id="IPR052961">
    <property type="entry name" value="Oxido-Kinase-like_Enzymes"/>
</dbReference>
<dbReference type="AlphaFoldDB" id="A0AAF3EN70"/>
<protein>
    <recommendedName>
        <fullName evidence="1">CHK kinase-like domain-containing protein</fullName>
    </recommendedName>
</protein>
<dbReference type="SUPFAM" id="SSF56112">
    <property type="entry name" value="Protein kinase-like (PK-like)"/>
    <property type="match status" value="1"/>
</dbReference>
<dbReference type="InterPro" id="IPR012877">
    <property type="entry name" value="Dhs-27"/>
</dbReference>
<evidence type="ECO:0000313" key="3">
    <source>
        <dbReference type="WBParaSite" id="MBELARI_LOCUS15493"/>
    </source>
</evidence>
<evidence type="ECO:0000259" key="1">
    <source>
        <dbReference type="SMART" id="SM00587"/>
    </source>
</evidence>
<feature type="domain" description="CHK kinase-like" evidence="1">
    <location>
        <begin position="155"/>
        <end position="342"/>
    </location>
</feature>
<name>A0AAF3EN70_9BILA</name>
<dbReference type="Proteomes" id="UP000887575">
    <property type="component" value="Unassembled WGS sequence"/>
</dbReference>
<keyword evidence="2" id="KW-1185">Reference proteome</keyword>